<accession>A8GNH2</accession>
<keyword evidence="1" id="KW-0812">Transmembrane</keyword>
<dbReference type="KEGG" id="rak:A1C_03305"/>
<dbReference type="STRING" id="293614.A1C_03305"/>
<dbReference type="EMBL" id="CP000847">
    <property type="protein sequence ID" value="ABV74947.1"/>
    <property type="molecule type" value="Genomic_DNA"/>
</dbReference>
<evidence type="ECO:0000256" key="1">
    <source>
        <dbReference type="SAM" id="Phobius"/>
    </source>
</evidence>
<dbReference type="Proteomes" id="UP000006830">
    <property type="component" value="Chromosome"/>
</dbReference>
<feature type="transmembrane region" description="Helical" evidence="1">
    <location>
        <begin position="24"/>
        <end position="45"/>
    </location>
</feature>
<evidence type="ECO:0000313" key="3">
    <source>
        <dbReference type="Proteomes" id="UP000006830"/>
    </source>
</evidence>
<dbReference type="HOGENOM" id="CLU_2719738_0_0_5"/>
<gene>
    <name evidence="2" type="primary">gpsA</name>
    <name evidence="2" type="ordered locus">A1C_03305</name>
</gene>
<evidence type="ECO:0000313" key="2">
    <source>
        <dbReference type="EMBL" id="ABV74947.1"/>
    </source>
</evidence>
<name>A8GNH2_RICAH</name>
<keyword evidence="3" id="KW-1185">Reference proteome</keyword>
<reference evidence="2" key="1">
    <citation type="submission" date="2007-09" db="EMBL/GenBank/DDBJ databases">
        <title>Complete Genome Sequence of Rickettsia akari.</title>
        <authorList>
            <person name="Madan A."/>
            <person name="Fahey J."/>
            <person name="Helton E."/>
            <person name="Ketteman M."/>
            <person name="Madan A."/>
            <person name="Rodrigues S."/>
            <person name="Sanchez A."/>
            <person name="Whiting M."/>
            <person name="Dasch G."/>
            <person name="Eremeeva M."/>
        </authorList>
    </citation>
    <scope>NUCLEOTIDE SEQUENCE</scope>
    <source>
        <strain evidence="2">Hartford</strain>
    </source>
</reference>
<proteinExistence type="predicted"/>
<dbReference type="GO" id="GO:0047952">
    <property type="term" value="F:glycerol-3-phosphate dehydrogenase [NAD(P)+] activity"/>
    <property type="evidence" value="ECO:0007669"/>
    <property type="project" value="UniProtKB-EC"/>
</dbReference>
<protein>
    <submittedName>
        <fullName evidence="2">NAD(P)H-dependent glycerol-3-phosphate dehydrogenase</fullName>
        <ecNumber evidence="2">1.1.1.94</ecNumber>
    </submittedName>
</protein>
<sequence length="72" mass="8474">MDTLAIIARNEAMRQSRKIIKKILIYRLFYWIASSNYDVILLAMVENWSTKATPRRNDTNINLQATKKKSNE</sequence>
<organism evidence="2 3">
    <name type="scientific">Rickettsia akari (strain Hartford)</name>
    <dbReference type="NCBI Taxonomy" id="293614"/>
    <lineage>
        <taxon>Bacteria</taxon>
        <taxon>Pseudomonadati</taxon>
        <taxon>Pseudomonadota</taxon>
        <taxon>Alphaproteobacteria</taxon>
        <taxon>Rickettsiales</taxon>
        <taxon>Rickettsiaceae</taxon>
        <taxon>Rickettsieae</taxon>
        <taxon>Rickettsia</taxon>
        <taxon>spotted fever group</taxon>
    </lineage>
</organism>
<keyword evidence="1" id="KW-0472">Membrane</keyword>
<keyword evidence="1" id="KW-1133">Transmembrane helix</keyword>
<keyword evidence="2" id="KW-0560">Oxidoreductase</keyword>
<dbReference type="AlphaFoldDB" id="A8GNH2"/>
<dbReference type="EC" id="1.1.1.94" evidence="2"/>